<dbReference type="SUPFAM" id="SSF49313">
    <property type="entry name" value="Cadherin-like"/>
    <property type="match status" value="1"/>
</dbReference>
<dbReference type="InterPro" id="IPR013783">
    <property type="entry name" value="Ig-like_fold"/>
</dbReference>
<dbReference type="Pfam" id="PF13517">
    <property type="entry name" value="FG-GAP_3"/>
    <property type="match status" value="4"/>
</dbReference>
<dbReference type="InterPro" id="IPR000209">
    <property type="entry name" value="Peptidase_S8/S53_dom"/>
</dbReference>
<keyword evidence="2 7" id="KW-0645">Protease</keyword>
<dbReference type="SUPFAM" id="SSF52743">
    <property type="entry name" value="Subtilisin-like"/>
    <property type="match status" value="1"/>
</dbReference>
<accession>A0AAE3KTX0</accession>
<organism evidence="10 11">
    <name type="scientific">Limnofasciculus baicalensis BBK-W-15</name>
    <dbReference type="NCBI Taxonomy" id="2699891"/>
    <lineage>
        <taxon>Bacteria</taxon>
        <taxon>Bacillati</taxon>
        <taxon>Cyanobacteriota</taxon>
        <taxon>Cyanophyceae</taxon>
        <taxon>Coleofasciculales</taxon>
        <taxon>Coleofasciculaceae</taxon>
        <taxon>Limnofasciculus</taxon>
        <taxon>Limnofasciculus baicalensis</taxon>
    </lineage>
</organism>
<dbReference type="InterPro" id="IPR013517">
    <property type="entry name" value="FG-GAP"/>
</dbReference>
<evidence type="ECO:0000256" key="5">
    <source>
        <dbReference type="ARBA" id="ARBA00022825"/>
    </source>
</evidence>
<evidence type="ECO:0000259" key="9">
    <source>
        <dbReference type="PROSITE" id="PS50268"/>
    </source>
</evidence>
<evidence type="ECO:0000256" key="6">
    <source>
        <dbReference type="PIRSR" id="PIRSR615500-1"/>
    </source>
</evidence>
<dbReference type="PROSITE" id="PS51892">
    <property type="entry name" value="SUBTILASE"/>
    <property type="match status" value="1"/>
</dbReference>
<dbReference type="EMBL" id="JAMZMM010000259">
    <property type="protein sequence ID" value="MCP2730937.1"/>
    <property type="molecule type" value="Genomic_DNA"/>
</dbReference>
<dbReference type="InterPro" id="IPR028994">
    <property type="entry name" value="Integrin_alpha_N"/>
</dbReference>
<dbReference type="InterPro" id="IPR015919">
    <property type="entry name" value="Cadherin-like_sf"/>
</dbReference>
<dbReference type="Gene3D" id="2.150.10.10">
    <property type="entry name" value="Serralysin-like metalloprotease, C-terminal"/>
    <property type="match status" value="1"/>
</dbReference>
<keyword evidence="5 7" id="KW-0720">Serine protease</keyword>
<dbReference type="PANTHER" id="PTHR46580">
    <property type="entry name" value="SENSOR KINASE-RELATED"/>
    <property type="match status" value="1"/>
</dbReference>
<dbReference type="InterPro" id="IPR011049">
    <property type="entry name" value="Serralysin-like_metalloprot_C"/>
</dbReference>
<feature type="domain" description="Cadherin" evidence="9">
    <location>
        <begin position="1428"/>
        <end position="1540"/>
    </location>
</feature>
<evidence type="ECO:0000256" key="2">
    <source>
        <dbReference type="ARBA" id="ARBA00022670"/>
    </source>
</evidence>
<dbReference type="Proteomes" id="UP001204953">
    <property type="component" value="Unassembled WGS sequence"/>
</dbReference>
<protein>
    <submittedName>
        <fullName evidence="10">S8 family serine peptidase</fullName>
    </submittedName>
</protein>
<dbReference type="InterPro" id="IPR036852">
    <property type="entry name" value="Peptidase_S8/S53_dom_sf"/>
</dbReference>
<dbReference type="Pfam" id="PF00353">
    <property type="entry name" value="HemolysinCabind"/>
    <property type="match status" value="2"/>
</dbReference>
<feature type="active site" description="Charge relay system" evidence="6 7">
    <location>
        <position position="930"/>
    </location>
</feature>
<dbReference type="PROSITE" id="PS00136">
    <property type="entry name" value="SUBTILASE_ASP"/>
    <property type="match status" value="1"/>
</dbReference>
<dbReference type="PROSITE" id="PS00137">
    <property type="entry name" value="SUBTILASE_HIS"/>
    <property type="match status" value="1"/>
</dbReference>
<dbReference type="SUPFAM" id="SSF69318">
    <property type="entry name" value="Integrin alpha N-terminal domain"/>
    <property type="match status" value="1"/>
</dbReference>
<dbReference type="InterPro" id="IPR023827">
    <property type="entry name" value="Peptidase_S8_Asp-AS"/>
</dbReference>
<dbReference type="SUPFAM" id="SSF51120">
    <property type="entry name" value="beta-Roll"/>
    <property type="match status" value="1"/>
</dbReference>
<evidence type="ECO:0000256" key="8">
    <source>
        <dbReference type="RuleBase" id="RU003355"/>
    </source>
</evidence>
<dbReference type="GO" id="GO:0006508">
    <property type="term" value="P:proteolysis"/>
    <property type="evidence" value="ECO:0007669"/>
    <property type="project" value="UniProtKB-KW"/>
</dbReference>
<dbReference type="InterPro" id="IPR023828">
    <property type="entry name" value="Peptidase_S8_Ser-AS"/>
</dbReference>
<dbReference type="PANTHER" id="PTHR46580:SF2">
    <property type="entry name" value="MAM DOMAIN-CONTAINING PROTEIN"/>
    <property type="match status" value="1"/>
</dbReference>
<dbReference type="PRINTS" id="PR00723">
    <property type="entry name" value="SUBTILISIN"/>
</dbReference>
<dbReference type="CDD" id="cd11304">
    <property type="entry name" value="Cadherin_repeat"/>
    <property type="match status" value="1"/>
</dbReference>
<evidence type="ECO:0000256" key="7">
    <source>
        <dbReference type="PROSITE-ProRule" id="PRU01240"/>
    </source>
</evidence>
<evidence type="ECO:0000256" key="4">
    <source>
        <dbReference type="ARBA" id="ARBA00022801"/>
    </source>
</evidence>
<dbReference type="SMART" id="SM00112">
    <property type="entry name" value="CA"/>
    <property type="match status" value="1"/>
</dbReference>
<dbReference type="CDD" id="cd07473">
    <property type="entry name" value="Peptidases_S8_Subtilisin_like"/>
    <property type="match status" value="1"/>
</dbReference>
<evidence type="ECO:0000256" key="1">
    <source>
        <dbReference type="ARBA" id="ARBA00011073"/>
    </source>
</evidence>
<dbReference type="InterPro" id="IPR025592">
    <property type="entry name" value="DUF4347"/>
</dbReference>
<feature type="active site" description="Charge relay system" evidence="6 7">
    <location>
        <position position="771"/>
    </location>
</feature>
<reference evidence="10" key="1">
    <citation type="submission" date="2022-06" db="EMBL/GenBank/DDBJ databases">
        <title>New cyanobacteria of genus Symplocastrum in benthos of Lake Baikal.</title>
        <authorList>
            <person name="Sorokovikova E."/>
            <person name="Tikhonova I."/>
            <person name="Krasnopeev A."/>
            <person name="Evseev P."/>
            <person name="Gladkikh A."/>
            <person name="Belykh O."/>
        </authorList>
    </citation>
    <scope>NUCLEOTIDE SEQUENCE</scope>
    <source>
        <strain evidence="10">BBK-W-15</strain>
    </source>
</reference>
<keyword evidence="4 7" id="KW-0378">Hydrolase</keyword>
<dbReference type="PRINTS" id="PR00313">
    <property type="entry name" value="CABNDNGRPT"/>
</dbReference>
<dbReference type="GO" id="GO:0005509">
    <property type="term" value="F:calcium ion binding"/>
    <property type="evidence" value="ECO:0007669"/>
    <property type="project" value="InterPro"/>
</dbReference>
<dbReference type="Gene3D" id="2.30.30.100">
    <property type="match status" value="6"/>
</dbReference>
<name>A0AAE3KTX0_9CYAN</name>
<dbReference type="GO" id="GO:0016020">
    <property type="term" value="C:membrane"/>
    <property type="evidence" value="ECO:0007669"/>
    <property type="project" value="InterPro"/>
</dbReference>
<dbReference type="InterPro" id="IPR001343">
    <property type="entry name" value="Hemolysn_Ca-bd"/>
</dbReference>
<comment type="caution">
    <text evidence="10">The sequence shown here is derived from an EMBL/GenBank/DDBJ whole genome shotgun (WGS) entry which is preliminary data.</text>
</comment>
<dbReference type="InterPro" id="IPR034204">
    <property type="entry name" value="PfSUB1-like_cat_dom"/>
</dbReference>
<comment type="similarity">
    <text evidence="1 7 8">Belongs to the peptidase S8 family.</text>
</comment>
<feature type="non-terminal residue" evidence="10">
    <location>
        <position position="1611"/>
    </location>
</feature>
<dbReference type="RefSeq" id="WP_254013686.1">
    <property type="nucleotide sequence ID" value="NZ_JAMZMM010000259.1"/>
</dbReference>
<keyword evidence="3" id="KW-0732">Signal</keyword>
<dbReference type="InterPro" id="IPR022398">
    <property type="entry name" value="Peptidase_S8_His-AS"/>
</dbReference>
<dbReference type="GO" id="GO:0007156">
    <property type="term" value="P:homophilic cell adhesion via plasma membrane adhesion molecules"/>
    <property type="evidence" value="ECO:0007669"/>
    <property type="project" value="InterPro"/>
</dbReference>
<dbReference type="InterPro" id="IPR015500">
    <property type="entry name" value="Peptidase_S8_subtilisin-rel"/>
</dbReference>
<dbReference type="Pfam" id="PF00082">
    <property type="entry name" value="Peptidase_S8"/>
    <property type="match status" value="1"/>
</dbReference>
<dbReference type="Pfam" id="PF14252">
    <property type="entry name" value="DUF4347"/>
    <property type="match status" value="1"/>
</dbReference>
<dbReference type="PROSITE" id="PS00138">
    <property type="entry name" value="SUBTILASE_SER"/>
    <property type="match status" value="1"/>
</dbReference>
<dbReference type="Pfam" id="PF00028">
    <property type="entry name" value="Cadherin"/>
    <property type="match status" value="1"/>
</dbReference>
<dbReference type="GO" id="GO:0004252">
    <property type="term" value="F:serine-type endopeptidase activity"/>
    <property type="evidence" value="ECO:0007669"/>
    <property type="project" value="UniProtKB-UniRule"/>
</dbReference>
<gene>
    <name evidence="10" type="ORF">NJ959_21145</name>
</gene>
<dbReference type="Gene3D" id="2.60.40.10">
    <property type="entry name" value="Immunoglobulins"/>
    <property type="match status" value="1"/>
</dbReference>
<dbReference type="PROSITE" id="PS50268">
    <property type="entry name" value="CADHERIN_2"/>
    <property type="match status" value="1"/>
</dbReference>
<evidence type="ECO:0000313" key="10">
    <source>
        <dbReference type="EMBL" id="MCP2730937.1"/>
    </source>
</evidence>
<dbReference type="Gene3D" id="2.60.40.60">
    <property type="entry name" value="Cadherins"/>
    <property type="match status" value="1"/>
</dbReference>
<dbReference type="InterPro" id="IPR002126">
    <property type="entry name" value="Cadherin-like_dom"/>
</dbReference>
<sequence length="1611" mass="168098">MSNLLSTCPPTEDIKENSLSPLTAEGEGFGYKIFGLSQRLSPISFTPTTSSPLTTGIVFIDPNIDDYETLKAGVKPGLEVVLLDSSRDGIVQITEVLERHRGLSSLHIVAHGEVGGLWLGSWLMNSNSLNQYRQDFQSWGNALAPNGDILLYGCNVGAEETGRELGRRLSELRGADVAASSNLTGSAELGGDWDLEVKVGDVDAPLAFRVEVMESYGGVLATFGSPRNFRSGIHPQYVSIADLNGDGNLDLVVPNRATNNVSIFLGDGTGSFGTATNYNTGTYSFASVVGDFNGDTIPDIATANWGSSNVSVLLGTGTGTFNSTTNFAVGSSPWSVAMGDFNGDGKLDLATANIDSNNVSILLGTGTGSFNPATNFSVGNQPQSVAVGDFNNDGKLDLATANFNSNNVSIILGTGTGSFGSPTNINVGTNPYSVAVGDLNGDGNLDITTANEASSNVSVLLGTGTGSFSPTTNFSVGSGPRSVAIADIDGDGNLDLVTANGVGSDSPSNNISILSGTGTGSFAAATNLNVGTGPWTVAVGDLNNDGQPDLATSNYWTNNVSVLLNTTNPEFPVDPLTGEKYKPGEILVKFAVNATDAEIQSIAQANGAIAVERLIPSSTQILQQTSPLDQWRVLKFDLGSDLLQARTNLDQNTKVAALELNYLMSIDGVTNDPNFNQLWGLNNTGQTGGKPDADIDAPEAWNIQQGSKNVVVAVIDTGVDYNHQDLAANMWKNSGEIAGDGVDNDGNGYIDDVRGYDFSGNDNNPMDDHSHGTHVAGTIGAIGNNNLGVVGVSPNVSLMPLKVNQGRYIVDSAAIQAITYAANNGADVINASWGGGPFSQILADAISYANNKGVLFVAAAGNNSSNNDISPHYPSNYDLPNVISVAATNHNDQLAWFSNYGLNTVDLGAPGESILSTVPGNQYGYKNGTSMAAPHVAGAAALLLAQNPSLTPTQLKNILMTTADPLASLQGKTVSGGRLNLYQAISSLNQPPVLANPIRSQNLYANPVGNVLQFTFASNTFTDPDLPFDKLTYTAKWYQGVNGWTERYVTPPPSPSNNWDPKVTGWSSITDLPSDLTFNPATRTFTVLPTNPTGSPVYSGNFYWIGVTATDQAGKSDTTFFDFSAYPGTYIDGYIAGGTVFFDANNNGILDNGEQSSITDVNGKFNLNLSVVDFDTNQNGVLDPAEGHIVGIGGTDTATGLTLSTPVTATPDATVLTLLTTLVADLFNKGLTTDQAESLVKTALSLPSSVSINHLDPIAATNNNQPGGVETFAAMVKVQNFITQTMGLISGATTSSNGQIVNNIVAAITDRIQSGVTLNLTDATQLQNIILDAANRTNANVSQIASQAAEIIAQANQRIDNLIATAPTASLETEFAKVQKVALGKTSDDLKAAAAGTKTIQQVVAQNTGLALDNLIASAQVNSAAPTDISLNHTSVAENLPIGTEVGTFSSVDPDLGETHTYSLVPGIGDTDNNAFEIVGNTLKTKASFDYETKNSYNIRVQTSDGNGGVFWEEFTIGVTDVNEIVGTEKSDTLFGTPENDTIYGLGGNDTIYANEGDNIVYGGNGSDTIYGGNGDDFIDAGAGNDTIYANEGDNTIYGGAGIDTIYAGNG</sequence>
<proteinExistence type="inferred from homology"/>
<evidence type="ECO:0000313" key="11">
    <source>
        <dbReference type="Proteomes" id="UP001204953"/>
    </source>
</evidence>
<feature type="active site" description="Charge relay system" evidence="6 7">
    <location>
        <position position="716"/>
    </location>
</feature>
<evidence type="ECO:0000256" key="3">
    <source>
        <dbReference type="ARBA" id="ARBA00022729"/>
    </source>
</evidence>
<dbReference type="Gene3D" id="3.40.50.200">
    <property type="entry name" value="Peptidase S8/S53 domain"/>
    <property type="match status" value="1"/>
</dbReference>
<keyword evidence="11" id="KW-1185">Reference proteome</keyword>